<dbReference type="AlphaFoldDB" id="A0A3C1KJ24"/>
<feature type="domain" description="HTH marR-type" evidence="1">
    <location>
        <begin position="1"/>
        <end position="141"/>
    </location>
</feature>
<comment type="caution">
    <text evidence="2">The sequence shown here is derived from an EMBL/GenBank/DDBJ whole genome shotgun (WGS) entry which is preliminary data.</text>
</comment>
<dbReference type="PRINTS" id="PR00598">
    <property type="entry name" value="HTHMARR"/>
</dbReference>
<dbReference type="Proteomes" id="UP000259273">
    <property type="component" value="Unassembled WGS sequence"/>
</dbReference>
<dbReference type="GO" id="GO:0003700">
    <property type="term" value="F:DNA-binding transcription factor activity"/>
    <property type="evidence" value="ECO:0007669"/>
    <property type="project" value="InterPro"/>
</dbReference>
<protein>
    <submittedName>
        <fullName evidence="2">MarR family transcriptional regulator</fullName>
    </submittedName>
</protein>
<name>A0A3C1KJ24_9GAMM</name>
<dbReference type="InterPro" id="IPR039422">
    <property type="entry name" value="MarR/SlyA-like"/>
</dbReference>
<evidence type="ECO:0000313" key="3">
    <source>
        <dbReference type="Proteomes" id="UP000259273"/>
    </source>
</evidence>
<gene>
    <name evidence="2" type="ORF">DCP75_01370</name>
</gene>
<organism evidence="2 3">
    <name type="scientific">Haliea salexigens</name>
    <dbReference type="NCBI Taxonomy" id="287487"/>
    <lineage>
        <taxon>Bacteria</taxon>
        <taxon>Pseudomonadati</taxon>
        <taxon>Pseudomonadota</taxon>
        <taxon>Gammaproteobacteria</taxon>
        <taxon>Cellvibrionales</taxon>
        <taxon>Halieaceae</taxon>
        <taxon>Haliea</taxon>
    </lineage>
</organism>
<accession>A0A3C1KJ24</accession>
<dbReference type="InterPro" id="IPR036390">
    <property type="entry name" value="WH_DNA-bd_sf"/>
</dbReference>
<dbReference type="Pfam" id="PF12802">
    <property type="entry name" value="MarR_2"/>
    <property type="match status" value="1"/>
</dbReference>
<dbReference type="GO" id="GO:0006950">
    <property type="term" value="P:response to stress"/>
    <property type="evidence" value="ECO:0007669"/>
    <property type="project" value="TreeGrafter"/>
</dbReference>
<proteinExistence type="predicted"/>
<dbReference type="PROSITE" id="PS50995">
    <property type="entry name" value="HTH_MARR_2"/>
    <property type="match status" value="1"/>
</dbReference>
<sequence>MSQSLALARFLPYRCNSLARKISVSLSRIYAEKYGLSIPQWRVLVTLAEYGELQASQVTELTSLDKVQVSRAVAGLSERGLLRRRSSERDSRAALLCLSDTGQALFHRIEPEVLAWEQALLAPLEPAEQEVLFALIDRLELRLQEMRPVGDATAGAGQSP</sequence>
<reference evidence="2 3" key="1">
    <citation type="journal article" date="2018" name="Nat. Biotechnol.">
        <title>A standardized bacterial taxonomy based on genome phylogeny substantially revises the tree of life.</title>
        <authorList>
            <person name="Parks D.H."/>
            <person name="Chuvochina M."/>
            <person name="Waite D.W."/>
            <person name="Rinke C."/>
            <person name="Skarshewski A."/>
            <person name="Chaumeil P.A."/>
            <person name="Hugenholtz P."/>
        </authorList>
    </citation>
    <scope>NUCLEOTIDE SEQUENCE [LARGE SCALE GENOMIC DNA]</scope>
    <source>
        <strain evidence="2">UBA9158</strain>
    </source>
</reference>
<dbReference type="PANTHER" id="PTHR33164">
    <property type="entry name" value="TRANSCRIPTIONAL REGULATOR, MARR FAMILY"/>
    <property type="match status" value="1"/>
</dbReference>
<dbReference type="PANTHER" id="PTHR33164:SF57">
    <property type="entry name" value="MARR-FAMILY TRANSCRIPTIONAL REGULATOR"/>
    <property type="match status" value="1"/>
</dbReference>
<dbReference type="STRING" id="1121937.GCA_000423125_03354"/>
<dbReference type="SUPFAM" id="SSF46785">
    <property type="entry name" value="Winged helix' DNA-binding domain"/>
    <property type="match status" value="1"/>
</dbReference>
<evidence type="ECO:0000259" key="1">
    <source>
        <dbReference type="PROSITE" id="PS50995"/>
    </source>
</evidence>
<dbReference type="EMBL" id="DMND01000024">
    <property type="protein sequence ID" value="HAN26384.1"/>
    <property type="molecule type" value="Genomic_DNA"/>
</dbReference>
<dbReference type="SMART" id="SM00347">
    <property type="entry name" value="HTH_MARR"/>
    <property type="match status" value="1"/>
</dbReference>
<evidence type="ECO:0000313" key="2">
    <source>
        <dbReference type="EMBL" id="HAN26384.1"/>
    </source>
</evidence>
<dbReference type="InterPro" id="IPR000835">
    <property type="entry name" value="HTH_MarR-typ"/>
</dbReference>
<dbReference type="Gene3D" id="1.10.10.10">
    <property type="entry name" value="Winged helix-like DNA-binding domain superfamily/Winged helix DNA-binding domain"/>
    <property type="match status" value="1"/>
</dbReference>
<dbReference type="InterPro" id="IPR036388">
    <property type="entry name" value="WH-like_DNA-bd_sf"/>
</dbReference>